<proteinExistence type="predicted"/>
<keyword evidence="1" id="KW-0732">Signal</keyword>
<sequence>MMHSMGCICVCVCVYACVFSCYTKPSHDAKSHLRTDSHAATNRHEIPFVVNLVRWKLVPLSLRFRLSSGSRLENTTKQKPDLPVHQNRAALLRS</sequence>
<organism evidence="2">
    <name type="scientific">Anopheles darlingi</name>
    <name type="common">Mosquito</name>
    <dbReference type="NCBI Taxonomy" id="43151"/>
    <lineage>
        <taxon>Eukaryota</taxon>
        <taxon>Metazoa</taxon>
        <taxon>Ecdysozoa</taxon>
        <taxon>Arthropoda</taxon>
        <taxon>Hexapoda</taxon>
        <taxon>Insecta</taxon>
        <taxon>Pterygota</taxon>
        <taxon>Neoptera</taxon>
        <taxon>Endopterygota</taxon>
        <taxon>Diptera</taxon>
        <taxon>Nematocera</taxon>
        <taxon>Culicoidea</taxon>
        <taxon>Culicidae</taxon>
        <taxon>Anophelinae</taxon>
        <taxon>Anopheles</taxon>
    </lineage>
</organism>
<evidence type="ECO:0000313" key="2">
    <source>
        <dbReference type="EMBL" id="MBW77414.1"/>
    </source>
</evidence>
<feature type="signal peptide" evidence="1">
    <location>
        <begin position="1"/>
        <end position="20"/>
    </location>
</feature>
<dbReference type="AlphaFoldDB" id="A0A2M4DIM9"/>
<evidence type="ECO:0000256" key="1">
    <source>
        <dbReference type="SAM" id="SignalP"/>
    </source>
</evidence>
<reference evidence="2" key="1">
    <citation type="submission" date="2018-01" db="EMBL/GenBank/DDBJ databases">
        <title>An insight into the sialome of Amazonian anophelines.</title>
        <authorList>
            <person name="Ribeiro J.M."/>
            <person name="Scarpassa V."/>
            <person name="Calvo E."/>
        </authorList>
    </citation>
    <scope>NUCLEOTIDE SEQUENCE</scope>
</reference>
<dbReference type="EMBL" id="GGFL01013236">
    <property type="protein sequence ID" value="MBW77414.1"/>
    <property type="molecule type" value="Transcribed_RNA"/>
</dbReference>
<protein>
    <submittedName>
        <fullName evidence="2">Putative secreted protein</fullName>
    </submittedName>
</protein>
<name>A0A2M4DIM9_ANODA</name>
<accession>A0A2M4DIM9</accession>
<feature type="chain" id="PRO_5014831211" evidence="1">
    <location>
        <begin position="21"/>
        <end position="94"/>
    </location>
</feature>